<evidence type="ECO:0000256" key="1">
    <source>
        <dbReference type="ARBA" id="ARBA00008609"/>
    </source>
</evidence>
<dbReference type="Gene3D" id="3.30.1360.120">
    <property type="entry name" value="Probable tRNA modification gtpase trme, domain 1"/>
    <property type="match status" value="1"/>
</dbReference>
<keyword evidence="4" id="KW-0808">Transferase</keyword>
<dbReference type="Proteomes" id="UP000245609">
    <property type="component" value="Unassembled WGS sequence"/>
</dbReference>
<dbReference type="AlphaFoldDB" id="A0A2T9YGG5"/>
<feature type="domain" description="GCVT N-terminal" evidence="7">
    <location>
        <begin position="10"/>
        <end position="228"/>
    </location>
</feature>
<comment type="similarity">
    <text evidence="1">Belongs to the GcvT family.</text>
</comment>
<reference evidence="8 9" key="1">
    <citation type="journal article" date="2018" name="MBio">
        <title>Comparative Genomics Reveals the Core Gene Toolbox for the Fungus-Insect Symbiosis.</title>
        <authorList>
            <person name="Wang Y."/>
            <person name="Stata M."/>
            <person name="Wang W."/>
            <person name="Stajich J.E."/>
            <person name="White M.M."/>
            <person name="Moncalvo J.M."/>
        </authorList>
    </citation>
    <scope>NUCLEOTIDE SEQUENCE [LARGE SCALE GENOMIC DNA]</scope>
    <source>
        <strain evidence="8 9">SC-DP-2</strain>
    </source>
</reference>
<evidence type="ECO:0000259" key="7">
    <source>
        <dbReference type="Pfam" id="PF01571"/>
    </source>
</evidence>
<sequence length="267" mass="29651">MPLFYGDLSALDSHFFTRENSSLFDVSHMLQYKISGPEHIPFYKNLVVADLEKLQVGKSTLSLYLNPKGGISDDIIITKHQDHLFVVSNAGCALKDWTHINNFLSSKPEFSGKVKIEKIDSHSLIALQGPRSANVLQQLCDDFDLSKLKFMSAVYTSVYDIPVHLTRSGYTGEDVEALAEKLLSFDKVKLAGLAPRDSLRLEAGLCLYGHDIDDTTTPIEASLLWTIPKSNRVPGNFIGSDVLFSNKPEFAPQRRRIGLIVQGAPAR</sequence>
<dbReference type="PANTHER" id="PTHR43757:SF2">
    <property type="entry name" value="AMINOMETHYLTRANSFERASE, MITOCHONDRIAL"/>
    <property type="match status" value="1"/>
</dbReference>
<dbReference type="GO" id="GO:0008483">
    <property type="term" value="F:transaminase activity"/>
    <property type="evidence" value="ECO:0007669"/>
    <property type="project" value="UniProtKB-KW"/>
</dbReference>
<dbReference type="OrthoDB" id="10263536at2759"/>
<evidence type="ECO:0000256" key="4">
    <source>
        <dbReference type="ARBA" id="ARBA00022679"/>
    </source>
</evidence>
<feature type="non-terminal residue" evidence="8">
    <location>
        <position position="267"/>
    </location>
</feature>
<dbReference type="Gene3D" id="4.10.1250.10">
    <property type="entry name" value="Aminomethyltransferase fragment"/>
    <property type="match status" value="1"/>
</dbReference>
<dbReference type="GO" id="GO:0004047">
    <property type="term" value="F:aminomethyltransferase activity"/>
    <property type="evidence" value="ECO:0007669"/>
    <property type="project" value="UniProtKB-EC"/>
</dbReference>
<dbReference type="SUPFAM" id="SSF103025">
    <property type="entry name" value="Folate-binding domain"/>
    <property type="match status" value="1"/>
</dbReference>
<organism evidence="8 9">
    <name type="scientific">Smittium megazygosporum</name>
    <dbReference type="NCBI Taxonomy" id="133381"/>
    <lineage>
        <taxon>Eukaryota</taxon>
        <taxon>Fungi</taxon>
        <taxon>Fungi incertae sedis</taxon>
        <taxon>Zoopagomycota</taxon>
        <taxon>Kickxellomycotina</taxon>
        <taxon>Harpellomycetes</taxon>
        <taxon>Harpellales</taxon>
        <taxon>Legeriomycetaceae</taxon>
        <taxon>Smittium</taxon>
    </lineage>
</organism>
<dbReference type="Gene3D" id="3.30.70.1400">
    <property type="entry name" value="Aminomethyltransferase beta-barrel domains"/>
    <property type="match status" value="1"/>
</dbReference>
<dbReference type="PANTHER" id="PTHR43757">
    <property type="entry name" value="AMINOMETHYLTRANSFERASE"/>
    <property type="match status" value="1"/>
</dbReference>
<dbReference type="EC" id="2.1.2.10" evidence="2"/>
<dbReference type="PIRSF" id="PIRSF006487">
    <property type="entry name" value="GcvT"/>
    <property type="match status" value="1"/>
</dbReference>
<evidence type="ECO:0000256" key="3">
    <source>
        <dbReference type="ARBA" id="ARBA00022576"/>
    </source>
</evidence>
<evidence type="ECO:0000313" key="8">
    <source>
        <dbReference type="EMBL" id="PVU91399.1"/>
    </source>
</evidence>
<comment type="catalytic activity">
    <reaction evidence="6">
        <text>N(6)-[(R)-S(8)-aminomethyldihydrolipoyl]-L-lysyl-[protein] + (6S)-5,6,7,8-tetrahydrofolate = N(6)-[(R)-dihydrolipoyl]-L-lysyl-[protein] + (6R)-5,10-methylene-5,6,7,8-tetrahydrofolate + NH4(+)</text>
        <dbReference type="Rhea" id="RHEA:16945"/>
        <dbReference type="Rhea" id="RHEA-COMP:10475"/>
        <dbReference type="Rhea" id="RHEA-COMP:10492"/>
        <dbReference type="ChEBI" id="CHEBI:15636"/>
        <dbReference type="ChEBI" id="CHEBI:28938"/>
        <dbReference type="ChEBI" id="CHEBI:57453"/>
        <dbReference type="ChEBI" id="CHEBI:83100"/>
        <dbReference type="ChEBI" id="CHEBI:83143"/>
        <dbReference type="EC" id="2.1.2.10"/>
    </reaction>
</comment>
<dbReference type="EMBL" id="MBFS01002872">
    <property type="protein sequence ID" value="PVU91399.1"/>
    <property type="molecule type" value="Genomic_DNA"/>
</dbReference>
<gene>
    <name evidence="8" type="ORF">BB560_006127</name>
</gene>
<evidence type="ECO:0000256" key="2">
    <source>
        <dbReference type="ARBA" id="ARBA00012616"/>
    </source>
</evidence>
<keyword evidence="9" id="KW-1185">Reference proteome</keyword>
<name>A0A2T9YGG5_9FUNG</name>
<dbReference type="InterPro" id="IPR027266">
    <property type="entry name" value="TrmE/GcvT-like"/>
</dbReference>
<accession>A0A2T9YGG5</accession>
<dbReference type="FunFam" id="3.30.70.1400:FF:000001">
    <property type="entry name" value="Aminomethyltransferase"/>
    <property type="match status" value="1"/>
</dbReference>
<proteinExistence type="inferred from homology"/>
<evidence type="ECO:0000313" key="9">
    <source>
        <dbReference type="Proteomes" id="UP000245609"/>
    </source>
</evidence>
<protein>
    <recommendedName>
        <fullName evidence="2">aminomethyltransferase</fullName>
        <ecNumber evidence="2">2.1.2.10</ecNumber>
    </recommendedName>
    <alternativeName>
        <fullName evidence="5">Glycine cleavage system T protein</fullName>
    </alternativeName>
</protein>
<dbReference type="GO" id="GO:0005739">
    <property type="term" value="C:mitochondrion"/>
    <property type="evidence" value="ECO:0007669"/>
    <property type="project" value="TreeGrafter"/>
</dbReference>
<dbReference type="InterPro" id="IPR028896">
    <property type="entry name" value="GcvT/YgfZ/DmdA"/>
</dbReference>
<evidence type="ECO:0000256" key="5">
    <source>
        <dbReference type="ARBA" id="ARBA00031395"/>
    </source>
</evidence>
<keyword evidence="3" id="KW-0032">Aminotransferase</keyword>
<dbReference type="STRING" id="133381.A0A2T9YGG5"/>
<comment type="caution">
    <text evidence="8">The sequence shown here is derived from an EMBL/GenBank/DDBJ whole genome shotgun (WGS) entry which is preliminary data.</text>
</comment>
<dbReference type="Pfam" id="PF01571">
    <property type="entry name" value="GCV_T"/>
    <property type="match status" value="1"/>
</dbReference>
<evidence type="ECO:0000256" key="6">
    <source>
        <dbReference type="ARBA" id="ARBA00047665"/>
    </source>
</evidence>
<dbReference type="InterPro" id="IPR006222">
    <property type="entry name" value="GCVT_N"/>
</dbReference>